<dbReference type="Proteomes" id="UP000053144">
    <property type="component" value="Chromosome 4"/>
</dbReference>
<evidence type="ECO:0000313" key="3">
    <source>
        <dbReference type="Proteomes" id="UP000053144"/>
    </source>
</evidence>
<feature type="compositionally biased region" description="Basic and acidic residues" evidence="1">
    <location>
        <begin position="23"/>
        <end position="37"/>
    </location>
</feature>
<dbReference type="AlphaFoldDB" id="A0A0L9UBP1"/>
<feature type="region of interest" description="Disordered" evidence="1">
    <location>
        <begin position="1"/>
        <end position="45"/>
    </location>
</feature>
<accession>A0A0L9UBP1</accession>
<feature type="compositionally biased region" description="Low complexity" evidence="1">
    <location>
        <begin position="12"/>
        <end position="22"/>
    </location>
</feature>
<proteinExistence type="predicted"/>
<organism evidence="2 3">
    <name type="scientific">Phaseolus angularis</name>
    <name type="common">Azuki bean</name>
    <name type="synonym">Vigna angularis</name>
    <dbReference type="NCBI Taxonomy" id="3914"/>
    <lineage>
        <taxon>Eukaryota</taxon>
        <taxon>Viridiplantae</taxon>
        <taxon>Streptophyta</taxon>
        <taxon>Embryophyta</taxon>
        <taxon>Tracheophyta</taxon>
        <taxon>Spermatophyta</taxon>
        <taxon>Magnoliopsida</taxon>
        <taxon>eudicotyledons</taxon>
        <taxon>Gunneridae</taxon>
        <taxon>Pentapetalae</taxon>
        <taxon>rosids</taxon>
        <taxon>fabids</taxon>
        <taxon>Fabales</taxon>
        <taxon>Fabaceae</taxon>
        <taxon>Papilionoideae</taxon>
        <taxon>50 kb inversion clade</taxon>
        <taxon>NPAAA clade</taxon>
        <taxon>indigoferoid/millettioid clade</taxon>
        <taxon>Phaseoleae</taxon>
        <taxon>Vigna</taxon>
    </lineage>
</organism>
<dbReference type="Gramene" id="KOM40116">
    <property type="protein sequence ID" value="KOM40116"/>
    <property type="gene ID" value="LR48_Vigan04g031400"/>
</dbReference>
<protein>
    <submittedName>
        <fullName evidence="2">Uncharacterized protein</fullName>
    </submittedName>
</protein>
<reference evidence="3" key="1">
    <citation type="journal article" date="2015" name="Proc. Natl. Acad. Sci. U.S.A.">
        <title>Genome sequencing of adzuki bean (Vigna angularis) provides insight into high starch and low fat accumulation and domestication.</title>
        <authorList>
            <person name="Yang K."/>
            <person name="Tian Z."/>
            <person name="Chen C."/>
            <person name="Luo L."/>
            <person name="Zhao B."/>
            <person name="Wang Z."/>
            <person name="Yu L."/>
            <person name="Li Y."/>
            <person name="Sun Y."/>
            <person name="Li W."/>
            <person name="Chen Y."/>
            <person name="Li Y."/>
            <person name="Zhang Y."/>
            <person name="Ai D."/>
            <person name="Zhao J."/>
            <person name="Shang C."/>
            <person name="Ma Y."/>
            <person name="Wu B."/>
            <person name="Wang M."/>
            <person name="Gao L."/>
            <person name="Sun D."/>
            <person name="Zhang P."/>
            <person name="Guo F."/>
            <person name="Wang W."/>
            <person name="Li Y."/>
            <person name="Wang J."/>
            <person name="Varshney R.K."/>
            <person name="Wang J."/>
            <person name="Ling H.Q."/>
            <person name="Wan P."/>
        </authorList>
    </citation>
    <scope>NUCLEOTIDE SEQUENCE</scope>
    <source>
        <strain evidence="3">cv. Jingnong 6</strain>
    </source>
</reference>
<dbReference type="EMBL" id="CM003374">
    <property type="protein sequence ID" value="KOM40116.1"/>
    <property type="molecule type" value="Genomic_DNA"/>
</dbReference>
<evidence type="ECO:0000256" key="1">
    <source>
        <dbReference type="SAM" id="MobiDB-lite"/>
    </source>
</evidence>
<gene>
    <name evidence="2" type="ORF">LR48_Vigan04g031400</name>
</gene>
<sequence>MPSAAQERSSQRGRSPRISGRSSRVEARAAARPERQKRTFVQPGRTLDKRRENWTFVQLAEVDVQRDSQWTLVQRRRALALAQLKVDARSGHMRAHAETLGTRVTPSERSSRYLKTTLVQPGRRGRSSSQALACNGDVHDLILEFYGLWGQRVKKTLVYGGVSGRSAARRDARPNFSGRSSMDASVDARQREGTLVHFQFFQRVSRPGAKMGRPGMTFQNTKGKWSLVLWRCDFTAGAHGGREELVVTSPPLPLGLLLLPSSMFVSFRVLHGNGEPNPSCWD</sequence>
<name>A0A0L9UBP1_PHAAN</name>
<evidence type="ECO:0000313" key="2">
    <source>
        <dbReference type="EMBL" id="KOM40116.1"/>
    </source>
</evidence>